<dbReference type="PANTHER" id="PTHR30027:SF3">
    <property type="entry name" value="16S RRNA (URACIL(1498)-N(3))-METHYLTRANSFERASE"/>
    <property type="match status" value="1"/>
</dbReference>
<organism evidence="15 16">
    <name type="scientific">Butyrivibrio proteoclasticus</name>
    <dbReference type="NCBI Taxonomy" id="43305"/>
    <lineage>
        <taxon>Bacteria</taxon>
        <taxon>Bacillati</taxon>
        <taxon>Bacillota</taxon>
        <taxon>Clostridia</taxon>
        <taxon>Lachnospirales</taxon>
        <taxon>Lachnospiraceae</taxon>
        <taxon>Butyrivibrio</taxon>
    </lineage>
</organism>
<keyword evidence="5 12" id="KW-0963">Cytoplasm</keyword>
<feature type="domain" description="Ribosomal RNA small subunit methyltransferase E PUA-like" evidence="14">
    <location>
        <begin position="20"/>
        <end position="70"/>
    </location>
</feature>
<dbReference type="InterPro" id="IPR029028">
    <property type="entry name" value="Alpha/beta_knot_MTases"/>
</dbReference>
<keyword evidence="9 12" id="KW-0949">S-adenosyl-L-methionine</keyword>
<evidence type="ECO:0000256" key="10">
    <source>
        <dbReference type="ARBA" id="ARBA00025699"/>
    </source>
</evidence>
<dbReference type="InterPro" id="IPR015947">
    <property type="entry name" value="PUA-like_sf"/>
</dbReference>
<evidence type="ECO:0000256" key="9">
    <source>
        <dbReference type="ARBA" id="ARBA00022691"/>
    </source>
</evidence>
<dbReference type="SUPFAM" id="SSF75217">
    <property type="entry name" value="alpha/beta knot"/>
    <property type="match status" value="1"/>
</dbReference>
<evidence type="ECO:0000259" key="13">
    <source>
        <dbReference type="Pfam" id="PF04452"/>
    </source>
</evidence>
<evidence type="ECO:0000259" key="14">
    <source>
        <dbReference type="Pfam" id="PF20260"/>
    </source>
</evidence>
<protein>
    <recommendedName>
        <fullName evidence="4 12">Ribosomal RNA small subunit methyltransferase E</fullName>
        <ecNumber evidence="3 12">2.1.1.193</ecNumber>
    </recommendedName>
</protein>
<dbReference type="InterPro" id="IPR029026">
    <property type="entry name" value="tRNA_m1G_MTases_N"/>
</dbReference>
<dbReference type="PANTHER" id="PTHR30027">
    <property type="entry name" value="RIBOSOMAL RNA SMALL SUBUNIT METHYLTRANSFERASE E"/>
    <property type="match status" value="1"/>
</dbReference>
<name>A0A1I5V3E7_9FIRM</name>
<comment type="catalytic activity">
    <reaction evidence="11 12">
        <text>uridine(1498) in 16S rRNA + S-adenosyl-L-methionine = N(3)-methyluridine(1498) in 16S rRNA + S-adenosyl-L-homocysteine + H(+)</text>
        <dbReference type="Rhea" id="RHEA:42920"/>
        <dbReference type="Rhea" id="RHEA-COMP:10283"/>
        <dbReference type="Rhea" id="RHEA-COMP:10284"/>
        <dbReference type="ChEBI" id="CHEBI:15378"/>
        <dbReference type="ChEBI" id="CHEBI:57856"/>
        <dbReference type="ChEBI" id="CHEBI:59789"/>
        <dbReference type="ChEBI" id="CHEBI:65315"/>
        <dbReference type="ChEBI" id="CHEBI:74502"/>
        <dbReference type="EC" id="2.1.1.193"/>
    </reaction>
</comment>
<evidence type="ECO:0000256" key="8">
    <source>
        <dbReference type="ARBA" id="ARBA00022679"/>
    </source>
</evidence>
<dbReference type="AlphaFoldDB" id="A0A1I5V3E7"/>
<dbReference type="Pfam" id="PF04452">
    <property type="entry name" value="Methyltrans_RNA"/>
    <property type="match status" value="1"/>
</dbReference>
<evidence type="ECO:0000256" key="5">
    <source>
        <dbReference type="ARBA" id="ARBA00022490"/>
    </source>
</evidence>
<evidence type="ECO:0000313" key="16">
    <source>
        <dbReference type="Proteomes" id="UP000182624"/>
    </source>
</evidence>
<dbReference type="InterPro" id="IPR046887">
    <property type="entry name" value="RsmE_PUA-like"/>
</dbReference>
<evidence type="ECO:0000256" key="12">
    <source>
        <dbReference type="PIRNR" id="PIRNR015601"/>
    </source>
</evidence>
<keyword evidence="16" id="KW-1185">Reference proteome</keyword>
<dbReference type="SUPFAM" id="SSF88697">
    <property type="entry name" value="PUA domain-like"/>
    <property type="match status" value="1"/>
</dbReference>
<evidence type="ECO:0000256" key="2">
    <source>
        <dbReference type="ARBA" id="ARBA00005528"/>
    </source>
</evidence>
<evidence type="ECO:0000256" key="11">
    <source>
        <dbReference type="ARBA" id="ARBA00047944"/>
    </source>
</evidence>
<dbReference type="GO" id="GO:0070042">
    <property type="term" value="F:rRNA (uridine-N3-)-methyltransferase activity"/>
    <property type="evidence" value="ECO:0007669"/>
    <property type="project" value="TreeGrafter"/>
</dbReference>
<evidence type="ECO:0000256" key="4">
    <source>
        <dbReference type="ARBA" id="ARBA00013673"/>
    </source>
</evidence>
<dbReference type="CDD" id="cd18084">
    <property type="entry name" value="RsmE-like"/>
    <property type="match status" value="1"/>
</dbReference>
<keyword evidence="8 12" id="KW-0808">Transferase</keyword>
<comment type="subcellular location">
    <subcellularLocation>
        <location evidence="1 12">Cytoplasm</location>
    </subcellularLocation>
</comment>
<dbReference type="Gene3D" id="2.40.240.20">
    <property type="entry name" value="Hypothetical PUA domain-like, domain 1"/>
    <property type="match status" value="1"/>
</dbReference>
<dbReference type="Gene3D" id="3.40.1280.10">
    <property type="match status" value="1"/>
</dbReference>
<keyword evidence="7 12" id="KW-0489">Methyltransferase</keyword>
<dbReference type="EMBL" id="FOXO01000015">
    <property type="protein sequence ID" value="SFQ01486.1"/>
    <property type="molecule type" value="Genomic_DNA"/>
</dbReference>
<dbReference type="NCBIfam" id="TIGR00046">
    <property type="entry name" value="RsmE family RNA methyltransferase"/>
    <property type="match status" value="1"/>
</dbReference>
<dbReference type="EC" id="2.1.1.193" evidence="3 12"/>
<dbReference type="RefSeq" id="WP_074888369.1">
    <property type="nucleotide sequence ID" value="NZ_FOXO01000015.1"/>
</dbReference>
<evidence type="ECO:0000256" key="6">
    <source>
        <dbReference type="ARBA" id="ARBA00022552"/>
    </source>
</evidence>
<proteinExistence type="inferred from homology"/>
<reference evidence="16" key="1">
    <citation type="submission" date="2016-10" db="EMBL/GenBank/DDBJ databases">
        <authorList>
            <person name="Varghese N."/>
            <person name="Submissions S."/>
        </authorList>
    </citation>
    <scope>NUCLEOTIDE SEQUENCE [LARGE SCALE GENOMIC DNA]</scope>
    <source>
        <strain evidence="16">P18</strain>
    </source>
</reference>
<evidence type="ECO:0000256" key="7">
    <source>
        <dbReference type="ARBA" id="ARBA00022603"/>
    </source>
</evidence>
<gene>
    <name evidence="15" type="ORF">SAMN04487928_11548</name>
</gene>
<evidence type="ECO:0000256" key="3">
    <source>
        <dbReference type="ARBA" id="ARBA00012328"/>
    </source>
</evidence>
<comment type="similarity">
    <text evidence="2 12">Belongs to the RNA methyltransferase RsmE family.</text>
</comment>
<accession>A0A1I5V3E7</accession>
<dbReference type="PIRSF" id="PIRSF015601">
    <property type="entry name" value="MTase_slr0722"/>
    <property type="match status" value="1"/>
</dbReference>
<dbReference type="InterPro" id="IPR046886">
    <property type="entry name" value="RsmE_MTase_dom"/>
</dbReference>
<feature type="domain" description="Ribosomal RNA small subunit methyltransferase E methyltransferase" evidence="13">
    <location>
        <begin position="78"/>
        <end position="244"/>
    </location>
</feature>
<dbReference type="Proteomes" id="UP000182624">
    <property type="component" value="Unassembled WGS sequence"/>
</dbReference>
<dbReference type="InterPro" id="IPR006700">
    <property type="entry name" value="RsmE"/>
</dbReference>
<dbReference type="Pfam" id="PF20260">
    <property type="entry name" value="PUA_4"/>
    <property type="match status" value="1"/>
</dbReference>
<keyword evidence="6 12" id="KW-0698">rRNA processing</keyword>
<comment type="function">
    <text evidence="10 12">Specifically methylates the N3 position of the uracil ring of uridine 1498 (m3U1498) in 16S rRNA. Acts on the fully assembled 30S ribosomal subunit.</text>
</comment>
<dbReference type="GO" id="GO:0070475">
    <property type="term" value="P:rRNA base methylation"/>
    <property type="evidence" value="ECO:0007669"/>
    <property type="project" value="TreeGrafter"/>
</dbReference>
<sequence length="250" mass="28346">MYHFFVESNQITSDFKNVEITGKDFNHIANVLRMKVGEQFSVSIRGDEDGKEIFYEIENINDNGVIGKLCFIEEGSQELPSKIYLFQGLPKVDKMELIIQKAVELGAFEIVPMATKRCVVKLDEKKSQSKIKRWQAIAEAAAKQSKRAIIPNVHMPMTMKEAVQYAKDMDIKLIPYENAEHMDETKKLIEGIKPGENIAVFIGPEGGFSDEEVELCKANDIKPITLGKRILRTETAGFTIISWLMYHLEG</sequence>
<evidence type="ECO:0000313" key="15">
    <source>
        <dbReference type="EMBL" id="SFQ01486.1"/>
    </source>
</evidence>
<dbReference type="OrthoDB" id="9815641at2"/>
<evidence type="ECO:0000256" key="1">
    <source>
        <dbReference type="ARBA" id="ARBA00004496"/>
    </source>
</evidence>
<dbReference type="GO" id="GO:0005737">
    <property type="term" value="C:cytoplasm"/>
    <property type="evidence" value="ECO:0007669"/>
    <property type="project" value="UniProtKB-SubCell"/>
</dbReference>